<gene>
    <name evidence="10" type="ORF">BR63_02865</name>
</gene>
<keyword evidence="2" id="KW-0001">2Fe-2S</keyword>
<feature type="domain" description="Dihydroxy-acid/6-phosphogluconate dehydratase N-terminal" evidence="8">
    <location>
        <begin position="30"/>
        <end position="342"/>
    </location>
</feature>
<dbReference type="Pfam" id="PF24877">
    <property type="entry name" value="ILV_EDD_C"/>
    <property type="match status" value="1"/>
</dbReference>
<evidence type="ECO:0000313" key="10">
    <source>
        <dbReference type="EMBL" id="QNB45345.1"/>
    </source>
</evidence>
<dbReference type="InterPro" id="IPR056740">
    <property type="entry name" value="ILV_EDD_C"/>
</dbReference>
<dbReference type="PANTHER" id="PTHR43661:SF3">
    <property type="entry name" value="D-XYLONATE DEHYDRATASE YAGF-RELATED"/>
    <property type="match status" value="1"/>
</dbReference>
<evidence type="ECO:0000259" key="9">
    <source>
        <dbReference type="Pfam" id="PF24877"/>
    </source>
</evidence>
<proteinExistence type="inferred from homology"/>
<evidence type="ECO:0000256" key="7">
    <source>
        <dbReference type="ARBA" id="ARBA00023304"/>
    </source>
</evidence>
<dbReference type="FunFam" id="3.50.30.80:FF:000001">
    <property type="entry name" value="Dihydroxy-acid dehydratase"/>
    <property type="match status" value="1"/>
</dbReference>
<dbReference type="PROSITE" id="PS00887">
    <property type="entry name" value="ILVD_EDD_2"/>
    <property type="match status" value="1"/>
</dbReference>
<dbReference type="KEGG" id="tfr:BR63_02865"/>
<protein>
    <submittedName>
        <fullName evidence="10">Dihydroxy-acid dehydratase</fullName>
    </submittedName>
</protein>
<dbReference type="GO" id="GO:0009082">
    <property type="term" value="P:branched-chain amino acid biosynthetic process"/>
    <property type="evidence" value="ECO:0007669"/>
    <property type="project" value="UniProtKB-KW"/>
</dbReference>
<dbReference type="PROSITE" id="PS00886">
    <property type="entry name" value="ILVD_EDD_1"/>
    <property type="match status" value="1"/>
</dbReference>
<keyword evidence="3" id="KW-0479">Metal-binding</keyword>
<keyword evidence="11" id="KW-1185">Reference proteome</keyword>
<dbReference type="OrthoDB" id="9807077at2"/>
<keyword evidence="4" id="KW-0408">Iron</keyword>
<dbReference type="EMBL" id="CP045798">
    <property type="protein sequence ID" value="QNB45345.1"/>
    <property type="molecule type" value="Genomic_DNA"/>
</dbReference>
<evidence type="ECO:0000259" key="8">
    <source>
        <dbReference type="Pfam" id="PF00920"/>
    </source>
</evidence>
<dbReference type="GO" id="GO:0016836">
    <property type="term" value="F:hydro-lyase activity"/>
    <property type="evidence" value="ECO:0007669"/>
    <property type="project" value="TreeGrafter"/>
</dbReference>
<dbReference type="SUPFAM" id="SSF143975">
    <property type="entry name" value="IlvD/EDD N-terminal domain-like"/>
    <property type="match status" value="1"/>
</dbReference>
<reference evidence="10 11" key="1">
    <citation type="journal article" date="2019" name="Front. Microbiol.">
        <title>Thermoanaerosceptrum fracticalcis gen. nov. sp. nov., a Novel Fumarate-Fermenting Microorganism From a Deep Fractured Carbonate Aquifer of the US Great Basin.</title>
        <authorList>
            <person name="Hamilton-Brehm S.D."/>
            <person name="Stewart L.E."/>
            <person name="Zavarin M."/>
            <person name="Caldwell M."/>
            <person name="Lawson P.A."/>
            <person name="Onstott T.C."/>
            <person name="Grzymski J."/>
            <person name="Neveux I."/>
            <person name="Lollar B.S."/>
            <person name="Russell C.E."/>
            <person name="Moser D.P."/>
        </authorList>
    </citation>
    <scope>NUCLEOTIDE SEQUENCE [LARGE SCALE GENOMIC DNA]</scope>
    <source>
        <strain evidence="10 11">DRI-13</strain>
    </source>
</reference>
<accession>A0A7G6DZU1</accession>
<dbReference type="InterPro" id="IPR020558">
    <property type="entry name" value="DiOHA_6PGluconate_deHydtase_CS"/>
</dbReference>
<dbReference type="PANTHER" id="PTHR43661">
    <property type="entry name" value="D-XYLONATE DEHYDRATASE"/>
    <property type="match status" value="1"/>
</dbReference>
<dbReference type="SUPFAM" id="SSF52016">
    <property type="entry name" value="LeuD/IlvD-like"/>
    <property type="match status" value="1"/>
</dbReference>
<comment type="similarity">
    <text evidence="1">Belongs to the IlvD/Edd family.</text>
</comment>
<organism evidence="10 11">
    <name type="scientific">Thermanaerosceptrum fracticalcis</name>
    <dbReference type="NCBI Taxonomy" id="1712410"/>
    <lineage>
        <taxon>Bacteria</taxon>
        <taxon>Bacillati</taxon>
        <taxon>Bacillota</taxon>
        <taxon>Clostridia</taxon>
        <taxon>Eubacteriales</taxon>
        <taxon>Peptococcaceae</taxon>
        <taxon>Thermanaerosceptrum</taxon>
    </lineage>
</organism>
<dbReference type="Pfam" id="PF00920">
    <property type="entry name" value="ILVD_EDD_N"/>
    <property type="match status" value="1"/>
</dbReference>
<name>A0A7G6DZU1_THEFR</name>
<dbReference type="InterPro" id="IPR037237">
    <property type="entry name" value="IlvD/EDD_N"/>
</dbReference>
<keyword evidence="6" id="KW-0456">Lyase</keyword>
<evidence type="ECO:0000256" key="4">
    <source>
        <dbReference type="ARBA" id="ARBA00023004"/>
    </source>
</evidence>
<keyword evidence="5" id="KW-0411">Iron-sulfur</keyword>
<dbReference type="InterPro" id="IPR000581">
    <property type="entry name" value="ILV_EDD_N"/>
</dbReference>
<evidence type="ECO:0000256" key="3">
    <source>
        <dbReference type="ARBA" id="ARBA00022723"/>
    </source>
</evidence>
<sequence length="572" mass="61915">MLKSQRLKGAAPEIESLRLGMNYTENDLEKPQIMVNSTQGESHPGSYGLNQLVEEAVIGVWSKGGKPSRYTVTDICDGIAQGHEGMNYSLASREIIAAMIEIQGQASPFDGIILCASCDKSIPAHLIAAARLNIPAIFIPGGTALTGPGNLSLEQIGTYSVQYHLGKITKEEFTHLQREACPSCGACQMMGTASTMQVMAEALGLALPGTALIPFPLKKIRDMARQAGEQILYLVGKDIKPSDILTKEAFNNALMVHAAISGSTNAILHLPAIAREVGIKLEPSEIDEIHRRIPYLVDVRPTGYYATEFFWYAGGVPAVMWEIKEHLHLDQLTVTGKTLGENLEELEKSGWFQRVNRYLENYRMQKEAVIRPKHNPIQAQGSLAVLKGNIAPEGAVVKHAAVPREMQDHIGPARVFDHEEAAREAVLHNRIQPGDVIVVRYAGPKGSGMPEMFYTTEAIAANPLLSSTTALITDGRFSGATRGPAIGHVSPEAIEGGPIALVQDGDLIHIDIAGRGLNMIGWDGSQKTPAEVAEELSRRKAKWQAPASRLQKGILKVFGRLASSAMSGGFME</sequence>
<keyword evidence="7" id="KW-0028">Amino-acid biosynthesis</keyword>
<dbReference type="InterPro" id="IPR042096">
    <property type="entry name" value="Dihydro-acid_dehy_C"/>
</dbReference>
<evidence type="ECO:0000313" key="11">
    <source>
        <dbReference type="Proteomes" id="UP000515847"/>
    </source>
</evidence>
<dbReference type="GO" id="GO:0046872">
    <property type="term" value="F:metal ion binding"/>
    <property type="evidence" value="ECO:0007669"/>
    <property type="project" value="UniProtKB-KW"/>
</dbReference>
<dbReference type="Proteomes" id="UP000515847">
    <property type="component" value="Chromosome"/>
</dbReference>
<evidence type="ECO:0000256" key="1">
    <source>
        <dbReference type="ARBA" id="ARBA00006486"/>
    </source>
</evidence>
<evidence type="ECO:0000256" key="5">
    <source>
        <dbReference type="ARBA" id="ARBA00023014"/>
    </source>
</evidence>
<evidence type="ECO:0000256" key="2">
    <source>
        <dbReference type="ARBA" id="ARBA00022714"/>
    </source>
</evidence>
<evidence type="ECO:0000256" key="6">
    <source>
        <dbReference type="ARBA" id="ARBA00023239"/>
    </source>
</evidence>
<dbReference type="GO" id="GO:0051537">
    <property type="term" value="F:2 iron, 2 sulfur cluster binding"/>
    <property type="evidence" value="ECO:0007669"/>
    <property type="project" value="UniProtKB-KW"/>
</dbReference>
<keyword evidence="7" id="KW-0100">Branched-chain amino acid biosynthesis</keyword>
<feature type="domain" description="Dihydroxy-acid/6-phosphogluconate dehydratase C-terminal" evidence="9">
    <location>
        <begin position="369"/>
        <end position="568"/>
    </location>
</feature>
<dbReference type="AlphaFoldDB" id="A0A7G6DZU1"/>
<dbReference type="Gene3D" id="3.50.30.80">
    <property type="entry name" value="IlvD/EDD C-terminal domain-like"/>
    <property type="match status" value="1"/>
</dbReference>
<dbReference type="GO" id="GO:0005829">
    <property type="term" value="C:cytosol"/>
    <property type="evidence" value="ECO:0007669"/>
    <property type="project" value="TreeGrafter"/>
</dbReference>